<evidence type="ECO:0000313" key="7">
    <source>
        <dbReference type="EMBL" id="PWN89474.1"/>
    </source>
</evidence>
<dbReference type="AlphaFoldDB" id="A0A316YKY3"/>
<keyword evidence="8" id="KW-1185">Reference proteome</keyword>
<evidence type="ECO:0000259" key="6">
    <source>
        <dbReference type="Pfam" id="PF11698"/>
    </source>
</evidence>
<dbReference type="InParanoid" id="A0A316YKY3"/>
<keyword evidence="2" id="KW-0813">Transport</keyword>
<dbReference type="RefSeq" id="XP_025376672.1">
    <property type="nucleotide sequence ID" value="XM_025525171.1"/>
</dbReference>
<dbReference type="InterPro" id="IPR004908">
    <property type="entry name" value="ATPase_V1-cplx_hsu"/>
</dbReference>
<dbReference type="SUPFAM" id="SSF48371">
    <property type="entry name" value="ARM repeat"/>
    <property type="match status" value="1"/>
</dbReference>
<dbReference type="GO" id="GO:0000329">
    <property type="term" value="C:fungal-type vacuole membrane"/>
    <property type="evidence" value="ECO:0007669"/>
    <property type="project" value="TreeGrafter"/>
</dbReference>
<evidence type="ECO:0000313" key="8">
    <source>
        <dbReference type="Proteomes" id="UP000245768"/>
    </source>
</evidence>
<keyword evidence="4" id="KW-0406">Ion transport</keyword>
<gene>
    <name evidence="7" type="ORF">FA10DRAFT_302803</name>
</gene>
<dbReference type="InterPro" id="IPR038497">
    <property type="entry name" value="ATPase_V1-cplx_hsu_C_sf"/>
</dbReference>
<dbReference type="GeneID" id="37047087"/>
<dbReference type="Gene3D" id="1.25.40.150">
    <property type="entry name" value="V-type ATPase, subunit H, C-terminal domain"/>
    <property type="match status" value="1"/>
</dbReference>
<accession>A0A316YKY3</accession>
<reference evidence="7 8" key="1">
    <citation type="journal article" date="2018" name="Mol. Biol. Evol.">
        <title>Broad Genomic Sampling Reveals a Smut Pathogenic Ancestry of the Fungal Clade Ustilaginomycotina.</title>
        <authorList>
            <person name="Kijpornyongpan T."/>
            <person name="Mondo S.J."/>
            <person name="Barry K."/>
            <person name="Sandor L."/>
            <person name="Lee J."/>
            <person name="Lipzen A."/>
            <person name="Pangilinan J."/>
            <person name="LaButti K."/>
            <person name="Hainaut M."/>
            <person name="Henrissat B."/>
            <person name="Grigoriev I.V."/>
            <person name="Spatafora J.W."/>
            <person name="Aime M.C."/>
        </authorList>
    </citation>
    <scope>NUCLEOTIDE SEQUENCE [LARGE SCALE GENOMIC DNA]</scope>
    <source>
        <strain evidence="7 8">MCA 4198</strain>
    </source>
</reference>
<dbReference type="GO" id="GO:0000221">
    <property type="term" value="C:vacuolar proton-transporting V-type ATPase, V1 domain"/>
    <property type="evidence" value="ECO:0007669"/>
    <property type="project" value="InterPro"/>
</dbReference>
<comment type="similarity">
    <text evidence="1">Belongs to the V-ATPase H subunit family.</text>
</comment>
<dbReference type="Pfam" id="PF03224">
    <property type="entry name" value="V-ATPase_H_N"/>
    <property type="match status" value="1"/>
</dbReference>
<dbReference type="InterPro" id="IPR016024">
    <property type="entry name" value="ARM-type_fold"/>
</dbReference>
<feature type="domain" description="ATPase V1 complex subunit H C-terminal" evidence="6">
    <location>
        <begin position="439"/>
        <end position="565"/>
    </location>
</feature>
<dbReference type="InterPro" id="IPR011989">
    <property type="entry name" value="ARM-like"/>
</dbReference>
<evidence type="ECO:0000256" key="1">
    <source>
        <dbReference type="ARBA" id="ARBA00008613"/>
    </source>
</evidence>
<organism evidence="7 8">
    <name type="scientific">Acaromyces ingoldii</name>
    <dbReference type="NCBI Taxonomy" id="215250"/>
    <lineage>
        <taxon>Eukaryota</taxon>
        <taxon>Fungi</taxon>
        <taxon>Dikarya</taxon>
        <taxon>Basidiomycota</taxon>
        <taxon>Ustilaginomycotina</taxon>
        <taxon>Exobasidiomycetes</taxon>
        <taxon>Exobasidiales</taxon>
        <taxon>Cryptobasidiaceae</taxon>
        <taxon>Acaromyces</taxon>
    </lineage>
</organism>
<evidence type="ECO:0000256" key="4">
    <source>
        <dbReference type="ARBA" id="ARBA00023065"/>
    </source>
</evidence>
<dbReference type="STRING" id="215250.A0A316YKY3"/>
<dbReference type="Proteomes" id="UP000245768">
    <property type="component" value="Unassembled WGS sequence"/>
</dbReference>
<dbReference type="FunCoup" id="A0A316YKY3">
    <property type="interactions" value="436"/>
</dbReference>
<dbReference type="GO" id="GO:0046961">
    <property type="term" value="F:proton-transporting ATPase activity, rotational mechanism"/>
    <property type="evidence" value="ECO:0007669"/>
    <property type="project" value="InterPro"/>
</dbReference>
<dbReference type="EMBL" id="KZ819637">
    <property type="protein sequence ID" value="PWN89474.1"/>
    <property type="molecule type" value="Genomic_DNA"/>
</dbReference>
<evidence type="ECO:0000256" key="2">
    <source>
        <dbReference type="ARBA" id="ARBA00022448"/>
    </source>
</evidence>
<dbReference type="PANTHER" id="PTHR10698:SF0">
    <property type="entry name" value="V-TYPE PROTON ATPASE SUBUNIT H"/>
    <property type="match status" value="1"/>
</dbReference>
<dbReference type="PANTHER" id="PTHR10698">
    <property type="entry name" value="V-TYPE PROTON ATPASE SUBUNIT H"/>
    <property type="match status" value="1"/>
</dbReference>
<dbReference type="Gene3D" id="1.25.10.10">
    <property type="entry name" value="Leucine-rich Repeat Variant"/>
    <property type="match status" value="1"/>
</dbReference>
<evidence type="ECO:0000256" key="3">
    <source>
        <dbReference type="ARBA" id="ARBA00022781"/>
    </source>
</evidence>
<dbReference type="Pfam" id="PF11698">
    <property type="entry name" value="V-ATPase_H_C"/>
    <property type="match status" value="1"/>
</dbReference>
<feature type="region of interest" description="Disordered" evidence="5">
    <location>
        <begin position="284"/>
        <end position="304"/>
    </location>
</feature>
<dbReference type="InterPro" id="IPR011987">
    <property type="entry name" value="ATPase_V1-cplx_hsu_C"/>
</dbReference>
<protein>
    <submittedName>
        <fullName evidence="7">ARM repeat-containing protein</fullName>
    </submittedName>
</protein>
<proteinExistence type="inferred from homology"/>
<dbReference type="OrthoDB" id="10263554at2759"/>
<keyword evidence="3" id="KW-0375">Hydrogen ion transport</keyword>
<name>A0A316YKY3_9BASI</name>
<sequence>MASSSNNDEGKAINGSALAPPLVPVNNVWLSDLSARIRSRPIPWEGYARAELVSQDELRMIRSVDDAGHQNAASSKASDELLDSQGDNYAILFVRLLAKLTRTDTLQQVLVLVSDMLDGRDDRATLFLNVKGDNKNNVWPWAPLIKLLDVKDDFSQLKAAQFLTLLLVSDAHTEPPAEVLPRLLSFLSSLVNSGVPQASPAAMAPGSGVLAPPQAQGGFAEGNGVDVAIQLLEALLRNNKYRKLVWNDEIRKMGETAKDDGENGGDEMTIIVGLRSILRASATPTSRAASGTSTPNTGAASISSSSSSTAATLVAGVPTRGPTSMGGGVGVQMVYQVVFCIWLLSFDDAIAAQLNTKFGLVALLADVARNAIKEKVVRVIAATLRNLVEKAPSSNAPALLGSRGLALMDSLAARKWSDEEIPEDVEAVRAVLAEKLKGMSTYDEYISELASGRLSWDNPAHGLDDFWRDNATTLVNDTESGADEGQKEQGGFKLLVKVLTESDDAQSLSVACNDITKVVTFAEGGKRRVEEAGAKARIMELMTHPNADVQYRALAAVSRLVSGSWRG</sequence>
<evidence type="ECO:0000256" key="5">
    <source>
        <dbReference type="SAM" id="MobiDB-lite"/>
    </source>
</evidence>